<gene>
    <name evidence="1" type="ORF">EB796_017817</name>
</gene>
<reference evidence="1" key="1">
    <citation type="submission" date="2020-06" db="EMBL/GenBank/DDBJ databases">
        <title>Draft genome of Bugula neritina, a colonial animal packing powerful symbionts and potential medicines.</title>
        <authorList>
            <person name="Rayko M."/>
        </authorList>
    </citation>
    <scope>NUCLEOTIDE SEQUENCE [LARGE SCALE GENOMIC DNA]</scope>
    <source>
        <strain evidence="1">Kwan_BN1</strain>
    </source>
</reference>
<keyword evidence="2" id="KW-1185">Reference proteome</keyword>
<dbReference type="Proteomes" id="UP000593567">
    <property type="component" value="Unassembled WGS sequence"/>
</dbReference>
<dbReference type="AlphaFoldDB" id="A0A7J7JE33"/>
<evidence type="ECO:0000313" key="1">
    <source>
        <dbReference type="EMBL" id="KAF6023886.1"/>
    </source>
</evidence>
<proteinExistence type="predicted"/>
<comment type="caution">
    <text evidence="1">The sequence shown here is derived from an EMBL/GenBank/DDBJ whole genome shotgun (WGS) entry which is preliminary data.</text>
</comment>
<sequence>MLGYIIQCNALYLISKPDNDDKYSQSTKKYTAFPLNSLTTMSTQILSTLSLPIIRFTIFSLMSHLLCHMTWDTQTRVYVSPSPFTLWYNTKES</sequence>
<organism evidence="1 2">
    <name type="scientific">Bugula neritina</name>
    <name type="common">Brown bryozoan</name>
    <name type="synonym">Sertularia neritina</name>
    <dbReference type="NCBI Taxonomy" id="10212"/>
    <lineage>
        <taxon>Eukaryota</taxon>
        <taxon>Metazoa</taxon>
        <taxon>Spiralia</taxon>
        <taxon>Lophotrochozoa</taxon>
        <taxon>Bryozoa</taxon>
        <taxon>Gymnolaemata</taxon>
        <taxon>Cheilostomatida</taxon>
        <taxon>Flustrina</taxon>
        <taxon>Buguloidea</taxon>
        <taxon>Bugulidae</taxon>
        <taxon>Bugula</taxon>
    </lineage>
</organism>
<name>A0A7J7JE33_BUGNE</name>
<accession>A0A7J7JE33</accession>
<protein>
    <submittedName>
        <fullName evidence="1">Uncharacterized protein</fullName>
    </submittedName>
</protein>
<evidence type="ECO:0000313" key="2">
    <source>
        <dbReference type="Proteomes" id="UP000593567"/>
    </source>
</evidence>
<dbReference type="EMBL" id="VXIV02002654">
    <property type="protein sequence ID" value="KAF6023886.1"/>
    <property type="molecule type" value="Genomic_DNA"/>
</dbReference>